<sequence>TMELTQEQVAHYRAHGYVIVTEFLSVTEIAAYRNEAERLTNHCYEQGDVVVDWGCIIEPFGCGILDADEITNQTKSTRNGYINARAQISSETIAQCTLKKFGHCAKQLLSTDGDQHTYLLNEQYIVKPPRSNAEFAWHQDILYFSTEQQTHSILSIWTPLDNVSEANGTVLIDPFPDSSSPAIYPSLSPSGTRKPVVATMSAGSALFMDGRVRHCSTGNASSSFRTAYMPQFSLGAITTPNNSYVALAVPLED</sequence>
<organism evidence="3 4">
    <name type="scientific">Coemansia reversa (strain ATCC 12441 / NRRL 1564)</name>
    <dbReference type="NCBI Taxonomy" id="763665"/>
    <lineage>
        <taxon>Eukaryota</taxon>
        <taxon>Fungi</taxon>
        <taxon>Fungi incertae sedis</taxon>
        <taxon>Zoopagomycota</taxon>
        <taxon>Kickxellomycotina</taxon>
        <taxon>Kickxellomycetes</taxon>
        <taxon>Kickxellales</taxon>
        <taxon>Kickxellaceae</taxon>
        <taxon>Coemansia</taxon>
    </lineage>
</organism>
<feature type="non-terminal residue" evidence="3">
    <location>
        <position position="1"/>
    </location>
</feature>
<dbReference type="STRING" id="763665.A0A2G5BF65"/>
<dbReference type="PANTHER" id="PTHR20883">
    <property type="entry name" value="PHYTANOYL-COA DIOXYGENASE DOMAIN CONTAINING 1"/>
    <property type="match status" value="1"/>
</dbReference>
<evidence type="ECO:0000313" key="4">
    <source>
        <dbReference type="Proteomes" id="UP000242474"/>
    </source>
</evidence>
<dbReference type="PANTHER" id="PTHR20883:SF46">
    <property type="entry name" value="PHYTANOYL-COA HYDROXYLASE"/>
    <property type="match status" value="1"/>
</dbReference>
<dbReference type="Pfam" id="PF05721">
    <property type="entry name" value="PhyH"/>
    <property type="match status" value="1"/>
</dbReference>
<evidence type="ECO:0008006" key="5">
    <source>
        <dbReference type="Google" id="ProtNLM"/>
    </source>
</evidence>
<dbReference type="AlphaFoldDB" id="A0A2G5BF65"/>
<comment type="similarity">
    <text evidence="2">Belongs to the PhyH family.</text>
</comment>
<name>A0A2G5BF65_COERN</name>
<reference evidence="3 4" key="1">
    <citation type="journal article" date="2015" name="Genome Biol. Evol.">
        <title>Phylogenomic analyses indicate that early fungi evolved digesting cell walls of algal ancestors of land plants.</title>
        <authorList>
            <person name="Chang Y."/>
            <person name="Wang S."/>
            <person name="Sekimoto S."/>
            <person name="Aerts A.L."/>
            <person name="Choi C."/>
            <person name="Clum A."/>
            <person name="LaButti K.M."/>
            <person name="Lindquist E.A."/>
            <person name="Yee Ngan C."/>
            <person name="Ohm R.A."/>
            <person name="Salamov A.A."/>
            <person name="Grigoriev I.V."/>
            <person name="Spatafora J.W."/>
            <person name="Berbee M.L."/>
        </authorList>
    </citation>
    <scope>NUCLEOTIDE SEQUENCE [LARGE SCALE GENOMIC DNA]</scope>
    <source>
        <strain evidence="3 4">NRRL 1564</strain>
    </source>
</reference>
<gene>
    <name evidence="3" type="ORF">COEREDRAFT_40552</name>
</gene>
<dbReference type="InterPro" id="IPR008775">
    <property type="entry name" value="Phytyl_CoA_dOase-like"/>
</dbReference>
<dbReference type="EMBL" id="KZ303493">
    <property type="protein sequence ID" value="PIA17666.1"/>
    <property type="molecule type" value="Genomic_DNA"/>
</dbReference>
<evidence type="ECO:0000256" key="1">
    <source>
        <dbReference type="ARBA" id="ARBA00001962"/>
    </source>
</evidence>
<evidence type="ECO:0000313" key="3">
    <source>
        <dbReference type="EMBL" id="PIA17666.1"/>
    </source>
</evidence>
<dbReference type="SUPFAM" id="SSF51197">
    <property type="entry name" value="Clavaminate synthase-like"/>
    <property type="match status" value="1"/>
</dbReference>
<accession>A0A2G5BF65</accession>
<dbReference type="OrthoDB" id="445007at2759"/>
<evidence type="ECO:0000256" key="2">
    <source>
        <dbReference type="ARBA" id="ARBA00005830"/>
    </source>
</evidence>
<dbReference type="Gene3D" id="2.60.120.620">
    <property type="entry name" value="q2cbj1_9rhob like domain"/>
    <property type="match status" value="1"/>
</dbReference>
<proteinExistence type="inferred from homology"/>
<dbReference type="Proteomes" id="UP000242474">
    <property type="component" value="Unassembled WGS sequence"/>
</dbReference>
<keyword evidence="4" id="KW-1185">Reference proteome</keyword>
<protein>
    <recommendedName>
        <fullName evidence="5">PhyH-domain-containing protein</fullName>
    </recommendedName>
</protein>
<comment type="cofactor">
    <cofactor evidence="1">
        <name>Fe cation</name>
        <dbReference type="ChEBI" id="CHEBI:24875"/>
    </cofactor>
</comment>